<dbReference type="Gene3D" id="3.30.1460.10">
    <property type="match status" value="1"/>
</dbReference>
<evidence type="ECO:0000313" key="2">
    <source>
        <dbReference type="Proteomes" id="UP000614272"/>
    </source>
</evidence>
<dbReference type="Proteomes" id="UP000614272">
    <property type="component" value="Unassembled WGS sequence"/>
</dbReference>
<organism evidence="1 2">
    <name type="scientific">Lacimicrobium alkaliphilum</name>
    <dbReference type="NCBI Taxonomy" id="1526571"/>
    <lineage>
        <taxon>Bacteria</taxon>
        <taxon>Pseudomonadati</taxon>
        <taxon>Pseudomonadota</taxon>
        <taxon>Gammaproteobacteria</taxon>
        <taxon>Alteromonadales</taxon>
        <taxon>Alteromonadaceae</taxon>
        <taxon>Lacimicrobium</taxon>
    </lineage>
</organism>
<evidence type="ECO:0000313" key="1">
    <source>
        <dbReference type="EMBL" id="GGD59616.1"/>
    </source>
</evidence>
<gene>
    <name evidence="1" type="ORF">GCM10011357_13660</name>
</gene>
<protein>
    <submittedName>
        <fullName evidence="1">Uncharacterized protein</fullName>
    </submittedName>
</protein>
<accession>A0ABQ1R698</accession>
<sequence>MGHLDVTKNNQTALFEQVEKSRLFFITNQRNLMSFLGAGMVVPAKSQFRYKKDSRELFNGAVPLWKARIPNISKTFPHIDQDRAVVIEFDFTHLETFLENGRILDQEAVVVMNAPLPISAIKSIYLKSQQAIDDFLLRLTDDVIADPALFEVLDDASTIDTINVESDYEIKDLEDPLKVINFVDRFGGAVMSLNLLSNSNSSQVDYATLLLLVCVEHWGFGNTKSVDPEKIPSIPTDDREIIKALLDILSNTYPERGFDPDNVLTEIEKKLRPLRPEYREGVSRWLDFCKKVVNSEKDVPELNDKGDIIKRGVLLFLLRPDLERLRSAPDSSINPGSSVFLVANFLSGFFTGMFRIGSEYKGSFSQYSQFCQSLLDSFWCIRNRHFESVHESDAIYGASQILKINGITLFSQKVEKNLSLARVQSIARSTRYDMQYDYKEHRLSYEMTLDKGRKRKVYIELVKPLIGGSEVIRFISPCQDLKGSKRKRVLTKNKVLDLLLRNSRDDMYCSFAVSDSMEAIVVEATQIVRTMDDDEFELLLNHVATVADEYEHE</sequence>
<proteinExistence type="predicted"/>
<keyword evidence="2" id="KW-1185">Reference proteome</keyword>
<comment type="caution">
    <text evidence="1">The sequence shown here is derived from an EMBL/GenBank/DDBJ whole genome shotgun (WGS) entry which is preliminary data.</text>
</comment>
<dbReference type="RefSeq" id="WP_099034763.1">
    <property type="nucleotide sequence ID" value="NZ_BMGJ01000004.1"/>
</dbReference>
<reference evidence="2" key="1">
    <citation type="journal article" date="2019" name="Int. J. Syst. Evol. Microbiol.">
        <title>The Global Catalogue of Microorganisms (GCM) 10K type strain sequencing project: providing services to taxonomists for standard genome sequencing and annotation.</title>
        <authorList>
            <consortium name="The Broad Institute Genomics Platform"/>
            <consortium name="The Broad Institute Genome Sequencing Center for Infectious Disease"/>
            <person name="Wu L."/>
            <person name="Ma J."/>
        </authorList>
    </citation>
    <scope>NUCLEOTIDE SEQUENCE [LARGE SCALE GENOMIC DNA]</scope>
    <source>
        <strain evidence="2">CGMCC 1.12923</strain>
    </source>
</reference>
<name>A0ABQ1R698_9ALTE</name>
<dbReference type="EMBL" id="BMGJ01000004">
    <property type="protein sequence ID" value="GGD59616.1"/>
    <property type="molecule type" value="Genomic_DNA"/>
</dbReference>